<sequence length="171" mass="19036">MSHFHSKELNPSIDLRLAVSNEVLLRHHLLLGVLHSFSHCRSQLLLAFVHFDPGPCEQALENAVQTLEMRGDGLAKLMCSPRDYVAITVNAETEPLLSSEHLVKEMPPCTANFVPQGTPQEQAKQLVLLYSGLYARLLAKGSLQRPPAMLHAPSALCLCQFISLHLPYLHR</sequence>
<dbReference type="InterPro" id="IPR028054">
    <property type="entry name" value="DUF4481"/>
</dbReference>
<protein>
    <submittedName>
        <fullName evidence="1">Uncharacterized protein</fullName>
    </submittedName>
</protein>
<dbReference type="AlphaFoldDB" id="A0A8C4QZL3"/>
<dbReference type="Ensembl" id="ENSEBUT00000023275.1">
    <property type="protein sequence ID" value="ENSEBUP00000022699.1"/>
    <property type="gene ID" value="ENSEBUG00000013992.1"/>
</dbReference>
<organism evidence="1 2">
    <name type="scientific">Eptatretus burgeri</name>
    <name type="common">Inshore hagfish</name>
    <dbReference type="NCBI Taxonomy" id="7764"/>
    <lineage>
        <taxon>Eukaryota</taxon>
        <taxon>Metazoa</taxon>
        <taxon>Chordata</taxon>
        <taxon>Craniata</taxon>
        <taxon>Vertebrata</taxon>
        <taxon>Cyclostomata</taxon>
        <taxon>Myxini</taxon>
        <taxon>Myxiniformes</taxon>
        <taxon>Myxinidae</taxon>
        <taxon>Eptatretinae</taxon>
        <taxon>Eptatretus</taxon>
    </lineage>
</organism>
<dbReference type="PANTHER" id="PTHR31193:SF1">
    <property type="entry name" value="TRANSMEMBRANE PROTEIN 268"/>
    <property type="match status" value="1"/>
</dbReference>
<dbReference type="Pfam" id="PF14800">
    <property type="entry name" value="DUF4481"/>
    <property type="match status" value="1"/>
</dbReference>
<proteinExistence type="predicted"/>
<keyword evidence="2" id="KW-1185">Reference proteome</keyword>
<dbReference type="Proteomes" id="UP000694388">
    <property type="component" value="Unplaced"/>
</dbReference>
<reference evidence="1" key="2">
    <citation type="submission" date="2025-09" db="UniProtKB">
        <authorList>
            <consortium name="Ensembl"/>
        </authorList>
    </citation>
    <scope>IDENTIFICATION</scope>
</reference>
<name>A0A8C4QZL3_EPTBU</name>
<evidence type="ECO:0000313" key="1">
    <source>
        <dbReference type="Ensembl" id="ENSEBUP00000022699.1"/>
    </source>
</evidence>
<dbReference type="PANTHER" id="PTHR31193">
    <property type="entry name" value="TRANSMEMBRANE PROTEIN C9ORF91"/>
    <property type="match status" value="1"/>
</dbReference>
<evidence type="ECO:0000313" key="2">
    <source>
        <dbReference type="Proteomes" id="UP000694388"/>
    </source>
</evidence>
<accession>A0A8C4QZL3</accession>
<reference evidence="1" key="1">
    <citation type="submission" date="2025-08" db="UniProtKB">
        <authorList>
            <consortium name="Ensembl"/>
        </authorList>
    </citation>
    <scope>IDENTIFICATION</scope>
</reference>